<dbReference type="AlphaFoldDB" id="A0AAW1JYV4"/>
<proteinExistence type="predicted"/>
<organism evidence="2 3">
    <name type="scientific">Popillia japonica</name>
    <name type="common">Japanese beetle</name>
    <dbReference type="NCBI Taxonomy" id="7064"/>
    <lineage>
        <taxon>Eukaryota</taxon>
        <taxon>Metazoa</taxon>
        <taxon>Ecdysozoa</taxon>
        <taxon>Arthropoda</taxon>
        <taxon>Hexapoda</taxon>
        <taxon>Insecta</taxon>
        <taxon>Pterygota</taxon>
        <taxon>Neoptera</taxon>
        <taxon>Endopterygota</taxon>
        <taxon>Coleoptera</taxon>
        <taxon>Polyphaga</taxon>
        <taxon>Scarabaeiformia</taxon>
        <taxon>Scarabaeidae</taxon>
        <taxon>Rutelinae</taxon>
        <taxon>Popillia</taxon>
    </lineage>
</organism>
<accession>A0AAW1JYV4</accession>
<name>A0AAW1JYV4_POPJA</name>
<feature type="compositionally biased region" description="Basic residues" evidence="1">
    <location>
        <begin position="83"/>
        <end position="93"/>
    </location>
</feature>
<reference evidence="2 3" key="1">
    <citation type="journal article" date="2024" name="BMC Genomics">
        <title>De novo assembly and annotation of Popillia japonica's genome with initial clues to its potential as an invasive pest.</title>
        <authorList>
            <person name="Cucini C."/>
            <person name="Boschi S."/>
            <person name="Funari R."/>
            <person name="Cardaioli E."/>
            <person name="Iannotti N."/>
            <person name="Marturano G."/>
            <person name="Paoli F."/>
            <person name="Bruttini M."/>
            <person name="Carapelli A."/>
            <person name="Frati F."/>
            <person name="Nardi F."/>
        </authorList>
    </citation>
    <scope>NUCLEOTIDE SEQUENCE [LARGE SCALE GENOMIC DNA]</scope>
    <source>
        <strain evidence="2">DMR45628</strain>
    </source>
</reference>
<keyword evidence="3" id="KW-1185">Reference proteome</keyword>
<feature type="compositionally biased region" description="Basic and acidic residues" evidence="1">
    <location>
        <begin position="1"/>
        <end position="18"/>
    </location>
</feature>
<comment type="caution">
    <text evidence="2">The sequence shown here is derived from an EMBL/GenBank/DDBJ whole genome shotgun (WGS) entry which is preliminary data.</text>
</comment>
<dbReference type="EMBL" id="JASPKY010000299">
    <property type="protein sequence ID" value="KAK9710014.1"/>
    <property type="molecule type" value="Genomic_DNA"/>
</dbReference>
<evidence type="ECO:0000313" key="3">
    <source>
        <dbReference type="Proteomes" id="UP001458880"/>
    </source>
</evidence>
<feature type="region of interest" description="Disordered" evidence="1">
    <location>
        <begin position="83"/>
        <end position="102"/>
    </location>
</feature>
<sequence>MPDTRSKTKALTEEDTISRRRLNASTPATQRPDGRGHHLQKAFKRVNTSYSTAIGRLHHQDAILPGDVNHIPAGDCHATSARRLSRHQHHRSWRTMNSSLDC</sequence>
<feature type="region of interest" description="Disordered" evidence="1">
    <location>
        <begin position="1"/>
        <end position="38"/>
    </location>
</feature>
<protein>
    <submittedName>
        <fullName evidence="2">Uncharacterized protein</fullName>
    </submittedName>
</protein>
<gene>
    <name evidence="2" type="ORF">QE152_g26300</name>
</gene>
<evidence type="ECO:0000313" key="2">
    <source>
        <dbReference type="EMBL" id="KAK9710014.1"/>
    </source>
</evidence>
<dbReference type="Proteomes" id="UP001458880">
    <property type="component" value="Unassembled WGS sequence"/>
</dbReference>
<evidence type="ECO:0000256" key="1">
    <source>
        <dbReference type="SAM" id="MobiDB-lite"/>
    </source>
</evidence>